<dbReference type="EMBL" id="BMOB01000001">
    <property type="protein sequence ID" value="GGI77242.1"/>
    <property type="molecule type" value="Genomic_DNA"/>
</dbReference>
<dbReference type="Proteomes" id="UP000630149">
    <property type="component" value="Unassembled WGS sequence"/>
</dbReference>
<dbReference type="Pfam" id="PF13692">
    <property type="entry name" value="Glyco_trans_1_4"/>
    <property type="match status" value="1"/>
</dbReference>
<organism evidence="2 3">
    <name type="scientific">Legionella impletisoli</name>
    <dbReference type="NCBI Taxonomy" id="343510"/>
    <lineage>
        <taxon>Bacteria</taxon>
        <taxon>Pseudomonadati</taxon>
        <taxon>Pseudomonadota</taxon>
        <taxon>Gammaproteobacteria</taxon>
        <taxon>Legionellales</taxon>
        <taxon>Legionellaceae</taxon>
        <taxon>Legionella</taxon>
    </lineage>
</organism>
<sequence length="416" mass="48100">MTKRPIIFPLQRLIACLRNLHATGVDRVEIRYAYWLIQQKKLGRKVIFVRQEQNVMQKIPDNKAEKIIIGLWQRWIENKGVTFNHYAQNADRNIFLLINKIRNLFGPSLDRNIVADLKNQPDPVYLNISYKGVEFPEIHKLLRDKIRATLYFYIHDIVAIEYPEFFYGKASIFQKRVKVIAQYGEAIFVNSIDTASRFNAYCKKEKLPILPNILAKIGVEDKFIQTANLPLCPLPKQLAVLTQGHPFFVAIGTVEPRKNYLLLLNIWRELAVEYEAKGRVCPKLLMIGKRGWENENIRDLLERSPSIIRYVKELNDVSDEVMLSLIRHSNGLLMPSFAEGWGIPVAEALTLNIPVLCSDIPAHRESGQNQAHYIHPLDGLGWKKAIMKYADTKQKLGGSYKPDTWSSHFNHIERFL</sequence>
<evidence type="ECO:0000313" key="2">
    <source>
        <dbReference type="EMBL" id="GGI77242.1"/>
    </source>
</evidence>
<reference evidence="2" key="2">
    <citation type="submission" date="2020-09" db="EMBL/GenBank/DDBJ databases">
        <authorList>
            <person name="Sun Q."/>
            <person name="Ohkuma M."/>
        </authorList>
    </citation>
    <scope>NUCLEOTIDE SEQUENCE</scope>
    <source>
        <strain evidence="2">JCM 13919</strain>
    </source>
</reference>
<dbReference type="PANTHER" id="PTHR46401:SF2">
    <property type="entry name" value="GLYCOSYLTRANSFERASE WBBK-RELATED"/>
    <property type="match status" value="1"/>
</dbReference>
<name>A0A917JMB6_9GAMM</name>
<keyword evidence="3" id="KW-1185">Reference proteome</keyword>
<dbReference type="SUPFAM" id="SSF53756">
    <property type="entry name" value="UDP-Glycosyltransferase/glycogen phosphorylase"/>
    <property type="match status" value="1"/>
</dbReference>
<dbReference type="AlphaFoldDB" id="A0A917JMB6"/>
<dbReference type="Gene3D" id="3.40.50.2000">
    <property type="entry name" value="Glycogen Phosphorylase B"/>
    <property type="match status" value="1"/>
</dbReference>
<gene>
    <name evidence="2" type="ORF">GCM10007966_02460</name>
</gene>
<evidence type="ECO:0000313" key="3">
    <source>
        <dbReference type="Proteomes" id="UP000630149"/>
    </source>
</evidence>
<proteinExistence type="predicted"/>
<keyword evidence="1 2" id="KW-0808">Transferase</keyword>
<reference evidence="2" key="1">
    <citation type="journal article" date="2014" name="Int. J. Syst. Evol. Microbiol.">
        <title>Complete genome sequence of Corynebacterium casei LMG S-19264T (=DSM 44701T), isolated from a smear-ripened cheese.</title>
        <authorList>
            <consortium name="US DOE Joint Genome Institute (JGI-PGF)"/>
            <person name="Walter F."/>
            <person name="Albersmeier A."/>
            <person name="Kalinowski J."/>
            <person name="Ruckert C."/>
        </authorList>
    </citation>
    <scope>NUCLEOTIDE SEQUENCE</scope>
    <source>
        <strain evidence="2">JCM 13919</strain>
    </source>
</reference>
<accession>A0A917JMB6</accession>
<dbReference type="RefSeq" id="WP_131775486.1">
    <property type="nucleotide sequence ID" value="NZ_BMOB01000001.1"/>
</dbReference>
<dbReference type="PANTHER" id="PTHR46401">
    <property type="entry name" value="GLYCOSYLTRANSFERASE WBBK-RELATED"/>
    <property type="match status" value="1"/>
</dbReference>
<dbReference type="GO" id="GO:0016757">
    <property type="term" value="F:glycosyltransferase activity"/>
    <property type="evidence" value="ECO:0007669"/>
    <property type="project" value="TreeGrafter"/>
</dbReference>
<comment type="caution">
    <text evidence="2">The sequence shown here is derived from an EMBL/GenBank/DDBJ whole genome shotgun (WGS) entry which is preliminary data.</text>
</comment>
<dbReference type="OrthoDB" id="9764577at2"/>
<evidence type="ECO:0000256" key="1">
    <source>
        <dbReference type="ARBA" id="ARBA00022679"/>
    </source>
</evidence>
<protein>
    <submittedName>
        <fullName evidence="2">Glycosyl transferase</fullName>
    </submittedName>
</protein>